<dbReference type="PANTHER" id="PTHR43968">
    <property type="match status" value="1"/>
</dbReference>
<evidence type="ECO:0000313" key="4">
    <source>
        <dbReference type="Proteomes" id="UP000253940"/>
    </source>
</evidence>
<keyword evidence="4" id="KW-1185">Reference proteome</keyword>
<feature type="domain" description="GST N-terminal" evidence="1">
    <location>
        <begin position="22"/>
        <end position="100"/>
    </location>
</feature>
<dbReference type="InterPro" id="IPR010987">
    <property type="entry name" value="Glutathione-S-Trfase_C-like"/>
</dbReference>
<dbReference type="InterPro" id="IPR040079">
    <property type="entry name" value="Glutathione_S-Trfase"/>
</dbReference>
<sequence>MSTASSGNTTSLSTQANLPLQNGLFLYAHPDAHHSHRVRLALAEKDIEYTLILVDPDDRPEDLAALNPYNTLPTLVERELRLFESRIILEYLDDRYRQTRLHPDSPSARALVKQYAWRIERDWLVAADILLTDPSSLDVKKAAAARKALTDSLISLSPLFGHQPYFLSDTFGLCDCLLAPVLWRLPQMGIQLTPNLAKPLLTYCQRLFDRPAFVRSLTAQERARNRD</sequence>
<dbReference type="Proteomes" id="UP000253940">
    <property type="component" value="Chromosome"/>
</dbReference>
<dbReference type="Pfam" id="PF13417">
    <property type="entry name" value="GST_N_3"/>
    <property type="match status" value="1"/>
</dbReference>
<feature type="domain" description="GST C-terminal" evidence="2">
    <location>
        <begin position="105"/>
        <end position="227"/>
    </location>
</feature>
<evidence type="ECO:0000313" key="3">
    <source>
        <dbReference type="EMBL" id="AXI01802.1"/>
    </source>
</evidence>
<gene>
    <name evidence="3" type="ORF">HYN46_02240</name>
</gene>
<dbReference type="SFLD" id="SFLDG00358">
    <property type="entry name" value="Main_(cytGST)"/>
    <property type="match status" value="1"/>
</dbReference>
<protein>
    <submittedName>
        <fullName evidence="3">Starvation protein A</fullName>
    </submittedName>
</protein>
<name>A0A345P3E3_9GAMM</name>
<dbReference type="RefSeq" id="WP_114897912.1">
    <property type="nucleotide sequence ID" value="NZ_CP031222.1"/>
</dbReference>
<dbReference type="AlphaFoldDB" id="A0A345P3E3"/>
<dbReference type="PROSITE" id="PS50404">
    <property type="entry name" value="GST_NTER"/>
    <property type="match status" value="1"/>
</dbReference>
<dbReference type="SUPFAM" id="SSF47616">
    <property type="entry name" value="GST C-terminal domain-like"/>
    <property type="match status" value="1"/>
</dbReference>
<accession>A0A345P3E3</accession>
<dbReference type="InterPro" id="IPR050983">
    <property type="entry name" value="GST_Omega/HSP26"/>
</dbReference>
<dbReference type="InterPro" id="IPR036282">
    <property type="entry name" value="Glutathione-S-Trfase_C_sf"/>
</dbReference>
<dbReference type="OrthoDB" id="9781431at2"/>
<dbReference type="Gene3D" id="1.20.1050.10">
    <property type="match status" value="1"/>
</dbReference>
<dbReference type="GO" id="GO:0005737">
    <property type="term" value="C:cytoplasm"/>
    <property type="evidence" value="ECO:0007669"/>
    <property type="project" value="TreeGrafter"/>
</dbReference>
<dbReference type="Gene3D" id="3.40.30.10">
    <property type="entry name" value="Glutaredoxin"/>
    <property type="match status" value="1"/>
</dbReference>
<dbReference type="PROSITE" id="PS50405">
    <property type="entry name" value="GST_CTER"/>
    <property type="match status" value="1"/>
</dbReference>
<dbReference type="EMBL" id="CP031222">
    <property type="protein sequence ID" value="AXI01802.1"/>
    <property type="molecule type" value="Genomic_DNA"/>
</dbReference>
<dbReference type="SUPFAM" id="SSF52833">
    <property type="entry name" value="Thioredoxin-like"/>
    <property type="match status" value="1"/>
</dbReference>
<proteinExistence type="predicted"/>
<reference evidence="3 4" key="1">
    <citation type="submission" date="2018-07" db="EMBL/GenBank/DDBJ databases">
        <title>Genome sequencing of Moraxellaceae gen. HYN0046.</title>
        <authorList>
            <person name="Kim M."/>
            <person name="Yi H."/>
        </authorList>
    </citation>
    <scope>NUCLEOTIDE SEQUENCE [LARGE SCALE GENOMIC DNA]</scope>
    <source>
        <strain evidence="3 4">HYN0046</strain>
    </source>
</reference>
<dbReference type="KEGG" id="mbah:HYN46_02240"/>
<dbReference type="InterPro" id="IPR004045">
    <property type="entry name" value="Glutathione_S-Trfase_N"/>
</dbReference>
<evidence type="ECO:0000259" key="1">
    <source>
        <dbReference type="PROSITE" id="PS50404"/>
    </source>
</evidence>
<organism evidence="3 4">
    <name type="scientific">Aquirhabdus parva</name>
    <dbReference type="NCBI Taxonomy" id="2283318"/>
    <lineage>
        <taxon>Bacteria</taxon>
        <taxon>Pseudomonadati</taxon>
        <taxon>Pseudomonadota</taxon>
        <taxon>Gammaproteobacteria</taxon>
        <taxon>Moraxellales</taxon>
        <taxon>Moraxellaceae</taxon>
        <taxon>Aquirhabdus</taxon>
    </lineage>
</organism>
<dbReference type="InterPro" id="IPR036249">
    <property type="entry name" value="Thioredoxin-like_sf"/>
</dbReference>
<dbReference type="SFLD" id="SFLDS00019">
    <property type="entry name" value="Glutathione_Transferase_(cytos"/>
    <property type="match status" value="1"/>
</dbReference>
<dbReference type="PANTHER" id="PTHR43968:SF6">
    <property type="entry name" value="GLUTATHIONE S-TRANSFERASE OMEGA"/>
    <property type="match status" value="1"/>
</dbReference>
<evidence type="ECO:0000259" key="2">
    <source>
        <dbReference type="PROSITE" id="PS50405"/>
    </source>
</evidence>